<feature type="signal peptide" evidence="1">
    <location>
        <begin position="1"/>
        <end position="16"/>
    </location>
</feature>
<dbReference type="InterPro" id="IPR052820">
    <property type="entry name" value="PhiA_domain"/>
</dbReference>
<evidence type="ECO:0000259" key="2">
    <source>
        <dbReference type="Pfam" id="PF10645"/>
    </source>
</evidence>
<feature type="domain" description="Endo-1,3(4)-beta-glucanase 1 carbohydrate binding" evidence="2">
    <location>
        <begin position="25"/>
        <end position="70"/>
    </location>
</feature>
<dbReference type="InterPro" id="IPR018909">
    <property type="entry name" value="Eng1_septum"/>
</dbReference>
<reference evidence="3" key="1">
    <citation type="journal article" date="2020" name="Stud. Mycol.">
        <title>101 Dothideomycetes genomes: a test case for predicting lifestyles and emergence of pathogens.</title>
        <authorList>
            <person name="Haridas S."/>
            <person name="Albert R."/>
            <person name="Binder M."/>
            <person name="Bloem J."/>
            <person name="Labutti K."/>
            <person name="Salamov A."/>
            <person name="Andreopoulos B."/>
            <person name="Baker S."/>
            <person name="Barry K."/>
            <person name="Bills G."/>
            <person name="Bluhm B."/>
            <person name="Cannon C."/>
            <person name="Castanera R."/>
            <person name="Culley D."/>
            <person name="Daum C."/>
            <person name="Ezra D."/>
            <person name="Gonzalez J."/>
            <person name="Henrissat B."/>
            <person name="Kuo A."/>
            <person name="Liang C."/>
            <person name="Lipzen A."/>
            <person name="Lutzoni F."/>
            <person name="Magnuson J."/>
            <person name="Mondo S."/>
            <person name="Nolan M."/>
            <person name="Ohm R."/>
            <person name="Pangilinan J."/>
            <person name="Park H.-J."/>
            <person name="Ramirez L."/>
            <person name="Alfaro M."/>
            <person name="Sun H."/>
            <person name="Tritt A."/>
            <person name="Yoshinaga Y."/>
            <person name="Zwiers L.-H."/>
            <person name="Turgeon B."/>
            <person name="Goodwin S."/>
            <person name="Spatafora J."/>
            <person name="Crous P."/>
            <person name="Grigoriev I."/>
        </authorList>
    </citation>
    <scope>NUCLEOTIDE SEQUENCE</scope>
    <source>
        <strain evidence="3">CBS 130266</strain>
    </source>
</reference>
<dbReference type="PANTHER" id="PTHR42047">
    <property type="entry name" value="PROTEIN, PUTATIVE (AFU_ORTHOLOGUE AFUA_6G03560)-RELATED"/>
    <property type="match status" value="1"/>
</dbReference>
<sequence length="261" mass="27848">MQIFHVLAIAAPFAFAAPLEALDWCNGQRYDATQYACYDNKLLCPFFNGAPLSACGDGCYYPYVYNCTQDNQLNVLPEADGLFSLIAVNPAKLVSSKIEACGRAFYLKSDGPCTYCPSQVPQQGGKCPDGKETIIGGLGLVSVHCVLSSRTDRNLCQNTAVPGGQLIYVDPETGALGFTQAHSASKPQGALQDIREFKNGAFILASSWGWLACPSKQQGSAPALLQVVAKLPGLSYASECFDISVLTVEKTGGGFAAWQYT</sequence>
<evidence type="ECO:0000313" key="4">
    <source>
        <dbReference type="Proteomes" id="UP000800235"/>
    </source>
</evidence>
<comment type="caution">
    <text evidence="3">The sequence shown here is derived from an EMBL/GenBank/DDBJ whole genome shotgun (WGS) entry which is preliminary data.</text>
</comment>
<name>A0A9P4NT15_9PEZI</name>
<keyword evidence="1" id="KW-0732">Signal</keyword>
<dbReference type="AlphaFoldDB" id="A0A9P4NT15"/>
<dbReference type="PANTHER" id="PTHR42047:SF1">
    <property type="entry name" value="PROTEIN, PUTATIVE (AFU_ORTHOLOGUE AFUA_6G03560)-RELATED"/>
    <property type="match status" value="1"/>
</dbReference>
<dbReference type="GO" id="GO:0030246">
    <property type="term" value="F:carbohydrate binding"/>
    <property type="evidence" value="ECO:0007669"/>
    <property type="project" value="InterPro"/>
</dbReference>
<accession>A0A9P4NT15</accession>
<feature type="chain" id="PRO_5040245901" description="Endo-1,3(4)-beta-glucanase 1 carbohydrate binding domain-containing protein" evidence="1">
    <location>
        <begin position="17"/>
        <end position="261"/>
    </location>
</feature>
<gene>
    <name evidence="3" type="ORF">EJ08DRAFT_696866</name>
</gene>
<evidence type="ECO:0000256" key="1">
    <source>
        <dbReference type="SAM" id="SignalP"/>
    </source>
</evidence>
<organism evidence="3 4">
    <name type="scientific">Tothia fuscella</name>
    <dbReference type="NCBI Taxonomy" id="1048955"/>
    <lineage>
        <taxon>Eukaryota</taxon>
        <taxon>Fungi</taxon>
        <taxon>Dikarya</taxon>
        <taxon>Ascomycota</taxon>
        <taxon>Pezizomycotina</taxon>
        <taxon>Dothideomycetes</taxon>
        <taxon>Pleosporomycetidae</taxon>
        <taxon>Venturiales</taxon>
        <taxon>Cylindrosympodiaceae</taxon>
        <taxon>Tothia</taxon>
    </lineage>
</organism>
<proteinExistence type="predicted"/>
<protein>
    <recommendedName>
        <fullName evidence="2">Endo-1,3(4)-beta-glucanase 1 carbohydrate binding domain-containing protein</fullName>
    </recommendedName>
</protein>
<dbReference type="OrthoDB" id="5430620at2759"/>
<dbReference type="Pfam" id="PF10645">
    <property type="entry name" value="Carb_bind"/>
    <property type="match status" value="1"/>
</dbReference>
<evidence type="ECO:0000313" key="3">
    <source>
        <dbReference type="EMBL" id="KAF2430918.1"/>
    </source>
</evidence>
<dbReference type="Proteomes" id="UP000800235">
    <property type="component" value="Unassembled WGS sequence"/>
</dbReference>
<dbReference type="EMBL" id="MU007035">
    <property type="protein sequence ID" value="KAF2430918.1"/>
    <property type="molecule type" value="Genomic_DNA"/>
</dbReference>
<keyword evidence="4" id="KW-1185">Reference proteome</keyword>